<organism evidence="6 7">
    <name type="scientific">Manganibacter manganicus</name>
    <dbReference type="NCBI Taxonomy" id="1873176"/>
    <lineage>
        <taxon>Bacteria</taxon>
        <taxon>Pseudomonadati</taxon>
        <taxon>Pseudomonadota</taxon>
        <taxon>Alphaproteobacteria</taxon>
        <taxon>Hyphomicrobiales</taxon>
        <taxon>Phyllobacteriaceae</taxon>
        <taxon>Manganibacter</taxon>
    </lineage>
</organism>
<dbReference type="Proteomes" id="UP000191905">
    <property type="component" value="Unassembled WGS sequence"/>
</dbReference>
<dbReference type="GO" id="GO:0016887">
    <property type="term" value="F:ATP hydrolysis activity"/>
    <property type="evidence" value="ECO:0007669"/>
    <property type="project" value="InterPro"/>
</dbReference>
<dbReference type="SUPFAM" id="SSF52540">
    <property type="entry name" value="P-loop containing nucleoside triphosphate hydrolases"/>
    <property type="match status" value="1"/>
</dbReference>
<gene>
    <name evidence="6" type="ORF">BFN67_21790</name>
</gene>
<dbReference type="GO" id="GO:0005524">
    <property type="term" value="F:ATP binding"/>
    <property type="evidence" value="ECO:0007669"/>
    <property type="project" value="UniProtKB-KW"/>
</dbReference>
<dbReference type="PROSITE" id="PS50893">
    <property type="entry name" value="ABC_TRANSPORTER_2"/>
    <property type="match status" value="1"/>
</dbReference>
<feature type="domain" description="ABC transporter" evidence="5">
    <location>
        <begin position="5"/>
        <end position="235"/>
    </location>
</feature>
<evidence type="ECO:0000256" key="1">
    <source>
        <dbReference type="ARBA" id="ARBA00005417"/>
    </source>
</evidence>
<proteinExistence type="inferred from homology"/>
<dbReference type="PANTHER" id="PTHR43335:SF11">
    <property type="entry name" value="ABC TRANSPORTER RELATED"/>
    <property type="match status" value="1"/>
</dbReference>
<evidence type="ECO:0000259" key="5">
    <source>
        <dbReference type="PROSITE" id="PS50893"/>
    </source>
</evidence>
<protein>
    <submittedName>
        <fullName evidence="6">ABC transporter ATP-binding protein</fullName>
    </submittedName>
</protein>
<dbReference type="SMART" id="SM00382">
    <property type="entry name" value="AAA"/>
    <property type="match status" value="1"/>
</dbReference>
<dbReference type="InterPro" id="IPR003593">
    <property type="entry name" value="AAA+_ATPase"/>
</dbReference>
<keyword evidence="3" id="KW-0547">Nucleotide-binding</keyword>
<evidence type="ECO:0000313" key="7">
    <source>
        <dbReference type="Proteomes" id="UP000191905"/>
    </source>
</evidence>
<comment type="similarity">
    <text evidence="1">Belongs to the ABC transporter superfamily.</text>
</comment>
<evidence type="ECO:0000256" key="2">
    <source>
        <dbReference type="ARBA" id="ARBA00022448"/>
    </source>
</evidence>
<evidence type="ECO:0000313" key="6">
    <source>
        <dbReference type="EMBL" id="OQM74500.1"/>
    </source>
</evidence>
<evidence type="ECO:0000256" key="3">
    <source>
        <dbReference type="ARBA" id="ARBA00022741"/>
    </source>
</evidence>
<comment type="caution">
    <text evidence="6">The sequence shown here is derived from an EMBL/GenBank/DDBJ whole genome shotgun (WGS) entry which is preliminary data.</text>
</comment>
<dbReference type="Gene3D" id="3.40.50.300">
    <property type="entry name" value="P-loop containing nucleotide triphosphate hydrolases"/>
    <property type="match status" value="1"/>
</dbReference>
<dbReference type="CDD" id="cd03230">
    <property type="entry name" value="ABC_DR_subfamily_A"/>
    <property type="match status" value="1"/>
</dbReference>
<dbReference type="EMBL" id="MDET01000029">
    <property type="protein sequence ID" value="OQM74500.1"/>
    <property type="molecule type" value="Genomic_DNA"/>
</dbReference>
<accession>A0A1V8RMT8</accession>
<name>A0A1V8RMT8_9HYPH</name>
<keyword evidence="2" id="KW-0813">Transport</keyword>
<reference evidence="6 7" key="1">
    <citation type="journal article" date="2016" name="Int. J. Syst. Evol. Microbiol.">
        <title>Pseudaminobacter manganicus sp. nov., isolated from sludge of a manganese mine.</title>
        <authorList>
            <person name="Li J."/>
            <person name="Huang J."/>
            <person name="Liao S."/>
            <person name="Wang G."/>
        </authorList>
    </citation>
    <scope>NUCLEOTIDE SEQUENCE [LARGE SCALE GENOMIC DNA]</scope>
    <source>
        <strain evidence="6 7">JH-7</strain>
    </source>
</reference>
<dbReference type="PANTHER" id="PTHR43335">
    <property type="entry name" value="ABC TRANSPORTER, ATP-BINDING PROTEIN"/>
    <property type="match status" value="1"/>
</dbReference>
<dbReference type="InterPro" id="IPR003439">
    <property type="entry name" value="ABC_transporter-like_ATP-bd"/>
</dbReference>
<keyword evidence="7" id="KW-1185">Reference proteome</keyword>
<dbReference type="STRING" id="1873176.BFN67_21790"/>
<dbReference type="RefSeq" id="WP_080920721.1">
    <property type="nucleotide sequence ID" value="NZ_MDET01000029.1"/>
</dbReference>
<evidence type="ECO:0000256" key="4">
    <source>
        <dbReference type="ARBA" id="ARBA00022840"/>
    </source>
</evidence>
<dbReference type="InterPro" id="IPR027417">
    <property type="entry name" value="P-loop_NTPase"/>
</dbReference>
<sequence>MTPVIEADGLVKRYGRFTAVDGIDLTIGKGEVFGLLGPNGSGKTTTILLLLGLTEPSAGSIRVLGLDPLRQPLQVKRRVGYLPDQIGFYDHLTARENLAYTARLTGLASAEAGRRIGEALGRVRLADVGDKRVGAFSRGMRQRLGLAEVLVKQAEIAILDEPTSGLDPQSTQELLEQIRELAAEGVTIVLSSHLLSMMQTICDRVALFKRGGIGLIGNVAELTTGVLGGTHVVEVEANGVDLPCVLKGLPHISAVSIIRPNHWRVDASDDVRAEIARKVVNAGGALQSMTIRQSSLDDVYVHFFEGENHDVAA</sequence>
<keyword evidence="4 6" id="KW-0067">ATP-binding</keyword>
<dbReference type="AlphaFoldDB" id="A0A1V8RMT8"/>
<dbReference type="Pfam" id="PF00005">
    <property type="entry name" value="ABC_tran"/>
    <property type="match status" value="1"/>
</dbReference>
<dbReference type="OrthoDB" id="9778547at2"/>